<gene>
    <name evidence="1" type="ORF">PVK06_031239</name>
</gene>
<reference evidence="1 2" key="1">
    <citation type="submission" date="2023-03" db="EMBL/GenBank/DDBJ databases">
        <title>WGS of Gossypium arboreum.</title>
        <authorList>
            <person name="Yu D."/>
        </authorList>
    </citation>
    <scope>NUCLEOTIDE SEQUENCE [LARGE SCALE GENOMIC DNA]</scope>
    <source>
        <tissue evidence="1">Leaf</tissue>
    </source>
</reference>
<evidence type="ECO:0000313" key="2">
    <source>
        <dbReference type="Proteomes" id="UP001358586"/>
    </source>
</evidence>
<accession>A0ABR0NRH5</accession>
<protein>
    <submittedName>
        <fullName evidence="1">Uncharacterized protein</fullName>
    </submittedName>
</protein>
<dbReference type="EMBL" id="JARKNE010000009">
    <property type="protein sequence ID" value="KAK5803591.1"/>
    <property type="molecule type" value="Genomic_DNA"/>
</dbReference>
<sequence>MLFDQLTKSIERSQIRLNSSPYWIKIGPCLPEIDKEDLMHAIGVTFGGVLRSTINCDFYRLRVQLNVQKPLRKGIFISTENQSLLKPAKKSSWKRVEATRETDMANGSPRAVKRLRYLLKQHKPQMVFLMETKIDVKRMEKIRRRCGFENGIGVGTAGYRDGISMAWKAGITVCLNNFSKSHIDVIVKGDNVNEE</sequence>
<name>A0ABR0NRH5_GOSAR</name>
<keyword evidence="2" id="KW-1185">Reference proteome</keyword>
<proteinExistence type="predicted"/>
<organism evidence="1 2">
    <name type="scientific">Gossypium arboreum</name>
    <name type="common">Tree cotton</name>
    <name type="synonym">Gossypium nanking</name>
    <dbReference type="NCBI Taxonomy" id="29729"/>
    <lineage>
        <taxon>Eukaryota</taxon>
        <taxon>Viridiplantae</taxon>
        <taxon>Streptophyta</taxon>
        <taxon>Embryophyta</taxon>
        <taxon>Tracheophyta</taxon>
        <taxon>Spermatophyta</taxon>
        <taxon>Magnoliopsida</taxon>
        <taxon>eudicotyledons</taxon>
        <taxon>Gunneridae</taxon>
        <taxon>Pentapetalae</taxon>
        <taxon>rosids</taxon>
        <taxon>malvids</taxon>
        <taxon>Malvales</taxon>
        <taxon>Malvaceae</taxon>
        <taxon>Malvoideae</taxon>
        <taxon>Gossypium</taxon>
    </lineage>
</organism>
<dbReference type="Proteomes" id="UP001358586">
    <property type="component" value="Chromosome 9"/>
</dbReference>
<evidence type="ECO:0000313" key="1">
    <source>
        <dbReference type="EMBL" id="KAK5803591.1"/>
    </source>
</evidence>
<comment type="caution">
    <text evidence="1">The sequence shown here is derived from an EMBL/GenBank/DDBJ whole genome shotgun (WGS) entry which is preliminary data.</text>
</comment>